<feature type="domain" description="Novel STAND NTPase 1" evidence="2">
    <location>
        <begin position="230"/>
        <end position="371"/>
    </location>
</feature>
<dbReference type="SUPFAM" id="SSF52540">
    <property type="entry name" value="P-loop containing nucleoside triphosphate hydrolases"/>
    <property type="match status" value="1"/>
</dbReference>
<dbReference type="STRING" id="1076256.A0A2H3B699"/>
<feature type="region of interest" description="Disordered" evidence="1">
    <location>
        <begin position="1"/>
        <end position="24"/>
    </location>
</feature>
<dbReference type="AlphaFoldDB" id="A0A2H3B699"/>
<organism evidence="3 4">
    <name type="scientific">Armillaria solidipes</name>
    <dbReference type="NCBI Taxonomy" id="1076256"/>
    <lineage>
        <taxon>Eukaryota</taxon>
        <taxon>Fungi</taxon>
        <taxon>Dikarya</taxon>
        <taxon>Basidiomycota</taxon>
        <taxon>Agaricomycotina</taxon>
        <taxon>Agaricomycetes</taxon>
        <taxon>Agaricomycetidae</taxon>
        <taxon>Agaricales</taxon>
        <taxon>Marasmiineae</taxon>
        <taxon>Physalacriaceae</taxon>
        <taxon>Armillaria</taxon>
    </lineage>
</organism>
<protein>
    <recommendedName>
        <fullName evidence="2">Novel STAND NTPase 1 domain-containing protein</fullName>
    </recommendedName>
</protein>
<sequence length="517" mass="57560">MQAHSQPLTQSPNTAAPDRSAILAPPNLAPDDTDWISNASRIFKVVAGAGELDPSNIAKAIANIALPILELAQDNKKARDELKDTIKYLDEMLSYVSEEIKLLREGQSLMDVSTHPLARLEQMGNEFICHLKDLKDDLNKIYGKRGYRAKMKKPFQGKAILDRINQHKVYIKDAWDKLVATAVLSTARQVGKIEDVNAKVTDIHNHLMSSSRTHPVNSIMLSAIPPPSPPVFIGRDDLVQEGIANLLADSSHSIIIMGFGGMGKTSLALKILNDAAVQAKYEAHRYFIPCDIVCSVNPTVEVLLQTVMKQMNLNLTGDAVKQLHAISIPTILVFDNFETLWDKSEDQYRIQMLLEQLNSIRQITLIITMRGNVPPINDVDWLVLPHNGLSSLNQPISLDIFCTISRHSIDKEAVKELVKELDGWPLAITLMACQAKILAPKILLESWYKEKTLLLEKPGVQPHRLSSVDISINITLQSSLLLSKPNTLKLLSVMCYLPNGIPTWDSLIHKMLSRVPE</sequence>
<evidence type="ECO:0000256" key="1">
    <source>
        <dbReference type="SAM" id="MobiDB-lite"/>
    </source>
</evidence>
<dbReference type="PANTHER" id="PTHR36766">
    <property type="entry name" value="PLANT BROAD-SPECTRUM MILDEW RESISTANCE PROTEIN RPW8"/>
    <property type="match status" value="1"/>
</dbReference>
<dbReference type="InterPro" id="IPR027417">
    <property type="entry name" value="P-loop_NTPase"/>
</dbReference>
<evidence type="ECO:0000313" key="3">
    <source>
        <dbReference type="EMBL" id="PBK60107.1"/>
    </source>
</evidence>
<accession>A0A2H3B699</accession>
<feature type="compositionally biased region" description="Polar residues" evidence="1">
    <location>
        <begin position="1"/>
        <end position="14"/>
    </location>
</feature>
<feature type="non-terminal residue" evidence="3">
    <location>
        <position position="517"/>
    </location>
</feature>
<dbReference type="Gene3D" id="3.40.50.300">
    <property type="entry name" value="P-loop containing nucleotide triphosphate hydrolases"/>
    <property type="match status" value="1"/>
</dbReference>
<evidence type="ECO:0000259" key="2">
    <source>
        <dbReference type="Pfam" id="PF20703"/>
    </source>
</evidence>
<dbReference type="EMBL" id="KZ293492">
    <property type="protein sequence ID" value="PBK60107.1"/>
    <property type="molecule type" value="Genomic_DNA"/>
</dbReference>
<gene>
    <name evidence="3" type="ORF">ARMSODRAFT_1009466</name>
</gene>
<dbReference type="PANTHER" id="PTHR36766:SF30">
    <property type="entry name" value="TIR-NBS TYPE DISEASE RESISTANCE PROTEIN-RELATED"/>
    <property type="match status" value="1"/>
</dbReference>
<keyword evidence="4" id="KW-1185">Reference proteome</keyword>
<reference evidence="4" key="1">
    <citation type="journal article" date="2017" name="Nat. Ecol. Evol.">
        <title>Genome expansion and lineage-specific genetic innovations in the forest pathogenic fungi Armillaria.</title>
        <authorList>
            <person name="Sipos G."/>
            <person name="Prasanna A.N."/>
            <person name="Walter M.C."/>
            <person name="O'Connor E."/>
            <person name="Balint B."/>
            <person name="Krizsan K."/>
            <person name="Kiss B."/>
            <person name="Hess J."/>
            <person name="Varga T."/>
            <person name="Slot J."/>
            <person name="Riley R."/>
            <person name="Boka B."/>
            <person name="Rigling D."/>
            <person name="Barry K."/>
            <person name="Lee J."/>
            <person name="Mihaltcheva S."/>
            <person name="LaButti K."/>
            <person name="Lipzen A."/>
            <person name="Waldron R."/>
            <person name="Moloney N.M."/>
            <person name="Sperisen C."/>
            <person name="Kredics L."/>
            <person name="Vagvoelgyi C."/>
            <person name="Patrignani A."/>
            <person name="Fitzpatrick D."/>
            <person name="Nagy I."/>
            <person name="Doyle S."/>
            <person name="Anderson J.B."/>
            <person name="Grigoriev I.V."/>
            <person name="Gueldener U."/>
            <person name="Muensterkoetter M."/>
            <person name="Nagy L.G."/>
        </authorList>
    </citation>
    <scope>NUCLEOTIDE SEQUENCE [LARGE SCALE GENOMIC DNA]</scope>
    <source>
        <strain evidence="4">28-4</strain>
    </source>
</reference>
<dbReference type="Pfam" id="PF20703">
    <property type="entry name" value="nSTAND1"/>
    <property type="match status" value="1"/>
</dbReference>
<dbReference type="InterPro" id="IPR049052">
    <property type="entry name" value="nSTAND1"/>
</dbReference>
<dbReference type="GO" id="GO:0043531">
    <property type="term" value="F:ADP binding"/>
    <property type="evidence" value="ECO:0007669"/>
    <property type="project" value="InterPro"/>
</dbReference>
<evidence type="ECO:0000313" key="4">
    <source>
        <dbReference type="Proteomes" id="UP000218334"/>
    </source>
</evidence>
<name>A0A2H3B699_9AGAR</name>
<dbReference type="Proteomes" id="UP000218334">
    <property type="component" value="Unassembled WGS sequence"/>
</dbReference>
<proteinExistence type="predicted"/>